<dbReference type="RefSeq" id="WP_207107802.1">
    <property type="nucleotide sequence ID" value="NZ_JAFLVR010000015.1"/>
</dbReference>
<dbReference type="Proteomes" id="UP000664495">
    <property type="component" value="Unassembled WGS sequence"/>
</dbReference>
<protein>
    <submittedName>
        <fullName evidence="2">WxL domain-containing protein</fullName>
    </submittedName>
</protein>
<proteinExistence type="predicted"/>
<dbReference type="EMBL" id="JAFLVR010000015">
    <property type="protein sequence ID" value="MBO0452024.1"/>
    <property type="molecule type" value="Genomic_DNA"/>
</dbReference>
<dbReference type="Pfam" id="PF13731">
    <property type="entry name" value="WxL"/>
    <property type="match status" value="1"/>
</dbReference>
<accession>A0ABS3HGE4</accession>
<comment type="caution">
    <text evidence="2">The sequence shown here is derived from an EMBL/GenBank/DDBJ whole genome shotgun (WGS) entry which is preliminary data.</text>
</comment>
<sequence>MRSLIRKLFVVVFVLSGLIIGSLGFPDHSLAYRGEAIQSEINFDMYMDDGSLIPAGKVPVAKADYEYRTSLHIYVQPGYTYTPVYDNTINQKTVTIPYDGAGNFSATGAAGSYFYGIRTPSDPFTSKKDAVFFAHIFRNLNFSNAPAYIRSISAKSSVVGDYSYYKTLGTYYKLPDFTINDSSNYHHQATQNVAIPNPDLTRMGPGSFKYEGSQVDLMLNPNGVEFAYVGGWGRYTNIPSDPLLGNFDFLHTYSSLATNGKRITFFMKEFQVVENFEDESGAPLTPPTGFTQGKKTDADADQYKHTMNKLPTSYTSGGNMYVLEGWYQGDTKPGTLEQSNPPSMTVDYTQPKSISDLDTEGKIHVVYKKSFAVNEKYIDGSNNSINGGAWDVANPAAANSNFTGNPAASKTDSGNAIWEYQGWKEGISGAVNSAGVPVKINNITESKDIYYVYRKKVHTITQKFVDSADGTTLIQMSSNPNSLGKLDNDTYTATVLQTITDTSGDLWDYAGWENVTDAPGTVHPKSTPIAINNIKGPKEVRFHYQARSTTASLDLTPTPQIVANNGSVAWSSRLTNTGTSALNNLTLKATSNWASGLSTPTQVTVTPAGGAPQNFTISPADWVGGFNLTGISIPSAGPNNYADITFTDTAAGAVNQVLPAEIEIDGNIATPLTAENFVRIDDPDEPNLKPTGNAGLINIPNFKFGEVEVKPSAQKKGLDVSAYRPGYNPYIRFMDNESNFGWDLTVKLSQFTSGTKTLPTTTAINLRNGTLLEVQNYNKHNESYSFEKLEGTKNIPSDGTTVSLTSDIARGVHELSYDINNDVELELMAHSGIAGLNYEAEMDWTLTTSI</sequence>
<keyword evidence="3" id="KW-1185">Reference proteome</keyword>
<gene>
    <name evidence="2" type="ORF">JZO85_07060</name>
</gene>
<dbReference type="InterPro" id="IPR027994">
    <property type="entry name" value="WxL_dom"/>
</dbReference>
<evidence type="ECO:0000313" key="2">
    <source>
        <dbReference type="EMBL" id="MBO0452024.1"/>
    </source>
</evidence>
<reference evidence="2 3" key="1">
    <citation type="submission" date="2021-03" db="EMBL/GenBank/DDBJ databases">
        <title>Enterococcal diversity collection.</title>
        <authorList>
            <person name="Gilmore M.S."/>
            <person name="Schwartzman J."/>
            <person name="Van Tyne D."/>
            <person name="Martin M."/>
            <person name="Earl A.M."/>
            <person name="Manson A.L."/>
            <person name="Straub T."/>
            <person name="Salamzade R."/>
            <person name="Saavedra J."/>
            <person name="Lebreton F."/>
            <person name="Prichula J."/>
            <person name="Schaufler K."/>
            <person name="Gaca A."/>
            <person name="Sgardioli B."/>
            <person name="Wagenaar J."/>
            <person name="Strong T."/>
        </authorList>
    </citation>
    <scope>NUCLEOTIDE SEQUENCE [LARGE SCALE GENOMIC DNA]</scope>
    <source>
        <strain evidence="2 3">MJM16</strain>
    </source>
</reference>
<evidence type="ECO:0000259" key="1">
    <source>
        <dbReference type="Pfam" id="PF13731"/>
    </source>
</evidence>
<evidence type="ECO:0000313" key="3">
    <source>
        <dbReference type="Proteomes" id="UP000664495"/>
    </source>
</evidence>
<name>A0ABS3HGE4_9ENTE</name>
<feature type="domain" description="WxL" evidence="1">
    <location>
        <begin position="669"/>
        <end position="848"/>
    </location>
</feature>
<organism evidence="2 3">
    <name type="scientific">Candidatus Enterococcus murrayae</name>
    <dbReference type="NCBI Taxonomy" id="2815321"/>
    <lineage>
        <taxon>Bacteria</taxon>
        <taxon>Bacillati</taxon>
        <taxon>Bacillota</taxon>
        <taxon>Bacilli</taxon>
        <taxon>Lactobacillales</taxon>
        <taxon>Enterococcaceae</taxon>
        <taxon>Enterococcus</taxon>
    </lineage>
</organism>